<sequence length="641" mass="66904">MGERGPVQAADAVGDDPAVAVLRNGVRDGQVVVLARTAEGIALVERCADTFPGRLVWTTLVGGGERGVRARMAAEVDRAARELLGVDTGALRPEQARAVLAEGLSAAGEPVLWVVDGVEGASPELVLPSPAVQTILIGQCAEPPWPVAPIAAPPGAAKDWGQVRGHARLVLAFAALLGAAPFSEDLVVEGLAEVLGEAAGVLVAPALGELARAGLVRGGPAGWRLDVEVGRAVRHGAEKPLLAALAARAAWLVERALGLDDSPRWQVHAHALADNPMTARSLRLALLRTLARGYGSRGALLAAQAAREQAVGIGDELEDALAAARLAVATGDTGGALRHTARIVGRARADADEVSEYRARFLAAQAHDLRGALPLADHVFHDHPIVAAHGPHPSWASAAERAAFDLGRARAARLRGRFADGLALVRSAEGVEAEVERARLQLLTGDPAARETAQRVVARLEPRHHSAVAAATVVALSGTVSVDGVQRLSARVARWYGDSDELTAELRVGLGMALLGRDRPVAALDVLVDVARRAGAGLGEEHPLVLRARVGAAAALGAAGDWAGAVERLTALLPRVGAVLGREHPVSRIAGVVLGYGLTRTGRGAVGRRMLWRGWRQLRACPVESRRWRGMVLRGWAPRSG</sequence>
<dbReference type="InterPro" id="IPR011990">
    <property type="entry name" value="TPR-like_helical_dom_sf"/>
</dbReference>
<dbReference type="Proteomes" id="UP000186040">
    <property type="component" value="Unassembled WGS sequence"/>
</dbReference>
<dbReference type="AlphaFoldDB" id="A0A1Q9LIY1"/>
<evidence type="ECO:0008006" key="3">
    <source>
        <dbReference type="Google" id="ProtNLM"/>
    </source>
</evidence>
<gene>
    <name evidence="1" type="ORF">BJP25_24385</name>
</gene>
<keyword evidence="2" id="KW-1185">Reference proteome</keyword>
<protein>
    <recommendedName>
        <fullName evidence="3">MalT-like TPR region domain-containing protein</fullName>
    </recommendedName>
</protein>
<dbReference type="RefSeq" id="WP_075976369.1">
    <property type="nucleotide sequence ID" value="NZ_MKQR01000018.1"/>
</dbReference>
<reference evidence="1 2" key="1">
    <citation type="submission" date="2016-10" db="EMBL/GenBank/DDBJ databases">
        <title>The Draft Genome Sequence of Actinokineospora bangkokensis 44EHWT reveals the biosynthetic pathway of antifungal compounds Thailandins with unusual extender unit butylmalonyl-CoA.</title>
        <authorList>
            <person name="Greule A."/>
            <person name="Intra B."/>
            <person name="Flemming S."/>
            <person name="Rommel M.G."/>
            <person name="Panbangred W."/>
            <person name="Bechthold A."/>
        </authorList>
    </citation>
    <scope>NUCLEOTIDE SEQUENCE [LARGE SCALE GENOMIC DNA]</scope>
    <source>
        <strain evidence="1 2">44EHW</strain>
    </source>
</reference>
<dbReference type="EMBL" id="MKQR01000018">
    <property type="protein sequence ID" value="OLR91960.1"/>
    <property type="molecule type" value="Genomic_DNA"/>
</dbReference>
<accession>A0A1Q9LIY1</accession>
<evidence type="ECO:0000313" key="2">
    <source>
        <dbReference type="Proteomes" id="UP000186040"/>
    </source>
</evidence>
<name>A0A1Q9LIY1_9PSEU</name>
<dbReference type="STRING" id="1193682.BJP25_24385"/>
<evidence type="ECO:0000313" key="1">
    <source>
        <dbReference type="EMBL" id="OLR91960.1"/>
    </source>
</evidence>
<organism evidence="1 2">
    <name type="scientific">Actinokineospora bangkokensis</name>
    <dbReference type="NCBI Taxonomy" id="1193682"/>
    <lineage>
        <taxon>Bacteria</taxon>
        <taxon>Bacillati</taxon>
        <taxon>Actinomycetota</taxon>
        <taxon>Actinomycetes</taxon>
        <taxon>Pseudonocardiales</taxon>
        <taxon>Pseudonocardiaceae</taxon>
        <taxon>Actinokineospora</taxon>
    </lineage>
</organism>
<comment type="caution">
    <text evidence="1">The sequence shown here is derived from an EMBL/GenBank/DDBJ whole genome shotgun (WGS) entry which is preliminary data.</text>
</comment>
<dbReference type="Gene3D" id="1.25.40.10">
    <property type="entry name" value="Tetratricopeptide repeat domain"/>
    <property type="match status" value="1"/>
</dbReference>
<proteinExistence type="predicted"/>